<organism evidence="1 2">
    <name type="scientific">Microseira wollei NIES-4236</name>
    <dbReference type="NCBI Taxonomy" id="2530354"/>
    <lineage>
        <taxon>Bacteria</taxon>
        <taxon>Bacillati</taxon>
        <taxon>Cyanobacteriota</taxon>
        <taxon>Cyanophyceae</taxon>
        <taxon>Oscillatoriophycideae</taxon>
        <taxon>Aerosakkonematales</taxon>
        <taxon>Aerosakkonemataceae</taxon>
        <taxon>Microseira</taxon>
    </lineage>
</organism>
<evidence type="ECO:0000313" key="2">
    <source>
        <dbReference type="Proteomes" id="UP001050975"/>
    </source>
</evidence>
<dbReference type="RefSeq" id="WP_226583771.1">
    <property type="nucleotide sequence ID" value="NZ_BLAY01000056.1"/>
</dbReference>
<name>A0AAV3XEY9_9CYAN</name>
<dbReference type="EMBL" id="BLAY01000056">
    <property type="protein sequence ID" value="GET38999.1"/>
    <property type="molecule type" value="Genomic_DNA"/>
</dbReference>
<accession>A0AAV3XEY9</accession>
<reference evidence="1" key="1">
    <citation type="submission" date="2019-10" db="EMBL/GenBank/DDBJ databases">
        <title>Draft genome sequece of Microseira wollei NIES-4236.</title>
        <authorList>
            <person name="Yamaguchi H."/>
            <person name="Suzuki S."/>
            <person name="Kawachi M."/>
        </authorList>
    </citation>
    <scope>NUCLEOTIDE SEQUENCE</scope>
    <source>
        <strain evidence="1">NIES-4236</strain>
    </source>
</reference>
<dbReference type="Proteomes" id="UP001050975">
    <property type="component" value="Unassembled WGS sequence"/>
</dbReference>
<proteinExistence type="predicted"/>
<evidence type="ECO:0000313" key="1">
    <source>
        <dbReference type="EMBL" id="GET38999.1"/>
    </source>
</evidence>
<gene>
    <name evidence="1" type="ORF">MiSe_37590</name>
</gene>
<sequence length="160" mass="17308">MEKITATGLTATTPNQTEKQPRPFVLALLLTGILYFGVKPTLPSKSNVLAIGSAETTTTVSEPITNAVLQHLSVQSGLPMSALYIVEAQRLTWRDRCLGLAESGLSCTPASVPGWRLTVASGKQRWFYRTDAAGEVVIPEQNTTLPNQNIPEAAIARNFR</sequence>
<dbReference type="AlphaFoldDB" id="A0AAV3XEY9"/>
<comment type="caution">
    <text evidence="1">The sequence shown here is derived from an EMBL/GenBank/DDBJ whole genome shotgun (WGS) entry which is preliminary data.</text>
</comment>
<protein>
    <submittedName>
        <fullName evidence="1">Uncharacterized protein</fullName>
    </submittedName>
</protein>
<keyword evidence="2" id="KW-1185">Reference proteome</keyword>